<accession>A0A9W7DPI9</accession>
<evidence type="ECO:0000256" key="6">
    <source>
        <dbReference type="ARBA" id="ARBA00023242"/>
    </source>
</evidence>
<evidence type="ECO:0000256" key="1">
    <source>
        <dbReference type="ARBA" id="ARBA00022448"/>
    </source>
</evidence>
<keyword evidence="1 7" id="KW-0813">Transport</keyword>
<reference evidence="10" key="1">
    <citation type="journal article" date="2023" name="Commun. Biol.">
        <title>Genome analysis of Parmales, the sister group of diatoms, reveals the evolutionary specialization of diatoms from phago-mixotrophs to photoautotrophs.</title>
        <authorList>
            <person name="Ban H."/>
            <person name="Sato S."/>
            <person name="Yoshikawa S."/>
            <person name="Yamada K."/>
            <person name="Nakamura Y."/>
            <person name="Ichinomiya M."/>
            <person name="Sato N."/>
            <person name="Blanc-Mathieu R."/>
            <person name="Endo H."/>
            <person name="Kuwata A."/>
            <person name="Ogata H."/>
        </authorList>
    </citation>
    <scope>NUCLEOTIDE SEQUENCE [LARGE SCALE GENOMIC DNA]</scope>
    <source>
        <strain evidence="10">NIES 3700</strain>
    </source>
</reference>
<protein>
    <recommendedName>
        <fullName evidence="7">Nuclear pore complex protein</fullName>
    </recommendedName>
</protein>
<sequence>MPRFGLAEAMEDDPVDLADSAYSQISSQLAQWSGEADDDDNEMDVVSTRRKSLFTRAGFVRPPLASPKLSDFKKSANIPNLNTDMVDINSDNNTSLPPPPPPSTSSRPHLSESYHASLTTLLQSYPSNPSFALQSYFSMLSKGASTEHLSEESNVWSLLTKLVEGNVQMLTSPSPSSPTPPPTFKDITSNVTATPESVTQAVLTTDPKIFRRAIILEWLETCAKEHVSYTDPSISSKKSKMWPDTLSSLLSSSKPPSFSPDLLPPLRGTDLIDESSLLSSCLQFLRAGELQEACELCEKAGQPWRAASFSGGNLTGEVVTSVEEGKMEIMGNSDFLLWRRICWNLSRSLKNAPTNKIMGSSLYPPEVYESLIYAALSNDRETLLGSGLLKGFFDRLWVNFRCLHNRTIDETVVAHNKERRAATSTFSYPGTPAVEDKSESDQLSFTQSIKSVNENTIVATAPASTIYHHAIKAIILGLDSVSSFVQTSKYESIDQLRFLAHLSLIPDLKMGVKTSLLKPYISHLVDMRMLELVAVYVSMLEEDDIVDMYVRVCLVTEDVDERRLVYNLGTEHLPEQMEEILSSSVSNTILSPSNPSSNKLSALQWLTFDDGYALELLTKSNLLLRQLMTEGLFETSQTLVLSHVPSDTVSTIRAMVESKEEAADLADDAESVIWEYESLVASVIAIAKYTLWKETLAKCTVAVDAGGDPVQVHGLTVEEKEIMDKMKERESRITNSSKAKDLAEAASETVAALQTVLLFTGGYLNMSAEEDQQDSQRANEINHLRVSLVPLLLNMLMHVNFTMGQQTSDRSYFKACMEMTVTVAKPQTFILDCLSQDAVKEFMEKVAEAGNKYVGLGGKLGPISITIAIIKHETSDLQRTRPSSIYAHYLSLIVPVQHACVW</sequence>
<dbReference type="AlphaFoldDB" id="A0A9W7DPI9"/>
<dbReference type="Gene3D" id="1.10.3450.20">
    <property type="match status" value="1"/>
</dbReference>
<evidence type="ECO:0000256" key="8">
    <source>
        <dbReference type="SAM" id="MobiDB-lite"/>
    </source>
</evidence>
<dbReference type="GO" id="GO:0017056">
    <property type="term" value="F:structural constituent of nuclear pore"/>
    <property type="evidence" value="ECO:0007669"/>
    <property type="project" value="UniProtKB-UniRule"/>
</dbReference>
<dbReference type="EMBL" id="BRXW01000388">
    <property type="protein sequence ID" value="GMH49625.1"/>
    <property type="molecule type" value="Genomic_DNA"/>
</dbReference>
<dbReference type="GO" id="GO:0000973">
    <property type="term" value="P:post-transcriptional tethering of RNA polymerase II gene DNA at nuclear periphery"/>
    <property type="evidence" value="ECO:0007669"/>
    <property type="project" value="TreeGrafter"/>
</dbReference>
<evidence type="ECO:0000313" key="10">
    <source>
        <dbReference type="Proteomes" id="UP001165122"/>
    </source>
</evidence>
<comment type="similarity">
    <text evidence="7">Belongs to the nucleoporin Nup84/Nup107 family.</text>
</comment>
<name>A0A9W7DPI9_9STRA</name>
<dbReference type="GO" id="GO:0031965">
    <property type="term" value="C:nuclear membrane"/>
    <property type="evidence" value="ECO:0007669"/>
    <property type="project" value="UniProtKB-SubCell"/>
</dbReference>
<keyword evidence="10" id="KW-1185">Reference proteome</keyword>
<dbReference type="InterPro" id="IPR007252">
    <property type="entry name" value="Nup84/Nup107"/>
</dbReference>
<feature type="compositionally biased region" description="Polar residues" evidence="8">
    <location>
        <begin position="83"/>
        <end position="93"/>
    </location>
</feature>
<dbReference type="Proteomes" id="UP001165122">
    <property type="component" value="Unassembled WGS sequence"/>
</dbReference>
<keyword evidence="7" id="KW-0472">Membrane</keyword>
<evidence type="ECO:0000256" key="3">
    <source>
        <dbReference type="ARBA" id="ARBA00022927"/>
    </source>
</evidence>
<dbReference type="PANTHER" id="PTHR13003">
    <property type="entry name" value="NUP107-RELATED"/>
    <property type="match status" value="1"/>
</dbReference>
<dbReference type="GO" id="GO:0006406">
    <property type="term" value="P:mRNA export from nucleus"/>
    <property type="evidence" value="ECO:0007669"/>
    <property type="project" value="TreeGrafter"/>
</dbReference>
<keyword evidence="6 7" id="KW-0539">Nucleus</keyword>
<evidence type="ECO:0000256" key="2">
    <source>
        <dbReference type="ARBA" id="ARBA00022816"/>
    </source>
</evidence>
<dbReference type="Pfam" id="PF04121">
    <property type="entry name" value="Nup84_Nup100"/>
    <property type="match status" value="1"/>
</dbReference>
<evidence type="ECO:0000313" key="9">
    <source>
        <dbReference type="EMBL" id="GMH49625.1"/>
    </source>
</evidence>
<gene>
    <name evidence="9" type="ORF">TrLO_g5839</name>
</gene>
<dbReference type="GO" id="GO:0031080">
    <property type="term" value="C:nuclear pore outer ring"/>
    <property type="evidence" value="ECO:0007669"/>
    <property type="project" value="TreeGrafter"/>
</dbReference>
<dbReference type="GO" id="GO:0006606">
    <property type="term" value="P:protein import into nucleus"/>
    <property type="evidence" value="ECO:0007669"/>
    <property type="project" value="TreeGrafter"/>
</dbReference>
<dbReference type="PANTHER" id="PTHR13003:SF2">
    <property type="entry name" value="NUCLEAR PORE COMPLEX PROTEIN NUP107"/>
    <property type="match status" value="1"/>
</dbReference>
<keyword evidence="4 7" id="KW-0811">Translocation</keyword>
<organism evidence="9 10">
    <name type="scientific">Triparma laevis f. longispina</name>
    <dbReference type="NCBI Taxonomy" id="1714387"/>
    <lineage>
        <taxon>Eukaryota</taxon>
        <taxon>Sar</taxon>
        <taxon>Stramenopiles</taxon>
        <taxon>Ochrophyta</taxon>
        <taxon>Bolidophyceae</taxon>
        <taxon>Parmales</taxon>
        <taxon>Triparmaceae</taxon>
        <taxon>Triparma</taxon>
    </lineage>
</organism>
<keyword evidence="2" id="KW-0509">mRNA transport</keyword>
<keyword evidence="3" id="KW-0653">Protein transport</keyword>
<proteinExistence type="inferred from homology"/>
<dbReference type="Gene3D" id="1.20.190.50">
    <property type="match status" value="1"/>
</dbReference>
<comment type="function">
    <text evidence="7">Functions as a component of the nuclear pore complex (NPC).</text>
</comment>
<keyword evidence="5 7" id="KW-0906">Nuclear pore complex</keyword>
<comment type="subunit">
    <text evidence="7">Part of the nuclear pore complex (NPC).</text>
</comment>
<comment type="subcellular location">
    <subcellularLocation>
        <location evidence="7">Nucleus</location>
        <location evidence="7">Nuclear pore complex</location>
    </subcellularLocation>
    <subcellularLocation>
        <location evidence="7">Nucleus membrane</location>
    </subcellularLocation>
</comment>
<evidence type="ECO:0000256" key="4">
    <source>
        <dbReference type="ARBA" id="ARBA00023010"/>
    </source>
</evidence>
<evidence type="ECO:0000256" key="7">
    <source>
        <dbReference type="RuleBase" id="RU365072"/>
    </source>
</evidence>
<dbReference type="OrthoDB" id="196733at2759"/>
<evidence type="ECO:0000256" key="5">
    <source>
        <dbReference type="ARBA" id="ARBA00023132"/>
    </source>
</evidence>
<comment type="caution">
    <text evidence="9">The sequence shown here is derived from an EMBL/GenBank/DDBJ whole genome shotgun (WGS) entry which is preliminary data.</text>
</comment>
<feature type="region of interest" description="Disordered" evidence="8">
    <location>
        <begin position="83"/>
        <end position="110"/>
    </location>
</feature>